<keyword evidence="4" id="KW-1185">Reference proteome</keyword>
<keyword evidence="1" id="KW-0812">Transmembrane</keyword>
<dbReference type="SUPFAM" id="SSF81606">
    <property type="entry name" value="PP2C-like"/>
    <property type="match status" value="1"/>
</dbReference>
<proteinExistence type="predicted"/>
<dbReference type="PANTHER" id="PTHR13832">
    <property type="entry name" value="PROTEIN PHOSPHATASE 2C"/>
    <property type="match status" value="1"/>
</dbReference>
<keyword evidence="1" id="KW-1133">Transmembrane helix</keyword>
<protein>
    <recommendedName>
        <fullName evidence="2">PPM-type phosphatase domain-containing protein</fullName>
    </recommendedName>
</protein>
<dbReference type="PANTHER" id="PTHR13832:SF287">
    <property type="entry name" value="PROTEIN PHOSPHATASE 1H"/>
    <property type="match status" value="1"/>
</dbReference>
<dbReference type="GO" id="GO:0004741">
    <property type="term" value="F:[pyruvate dehydrogenase (acetyl-transferring)]-phosphatase activity"/>
    <property type="evidence" value="ECO:0007669"/>
    <property type="project" value="TreeGrafter"/>
</dbReference>
<evidence type="ECO:0000256" key="1">
    <source>
        <dbReference type="SAM" id="Phobius"/>
    </source>
</evidence>
<dbReference type="Proteomes" id="UP000276834">
    <property type="component" value="Unassembled WGS sequence"/>
</dbReference>
<dbReference type="AlphaFoldDB" id="A0A3L8SR77"/>
<dbReference type="PROSITE" id="PS51746">
    <property type="entry name" value="PPM_2"/>
    <property type="match status" value="1"/>
</dbReference>
<dbReference type="EMBL" id="QUSF01000009">
    <property type="protein sequence ID" value="RLW06519.1"/>
    <property type="molecule type" value="Genomic_DNA"/>
</dbReference>
<reference evidence="3 4" key="1">
    <citation type="journal article" date="2018" name="Proc. R. Soc. B">
        <title>A non-coding region near Follistatin controls head colour polymorphism in the Gouldian finch.</title>
        <authorList>
            <person name="Toomey M.B."/>
            <person name="Marques C.I."/>
            <person name="Andrade P."/>
            <person name="Araujo P.M."/>
            <person name="Sabatino S."/>
            <person name="Gazda M.A."/>
            <person name="Afonso S."/>
            <person name="Lopes R.J."/>
            <person name="Corbo J.C."/>
            <person name="Carneiro M."/>
        </authorList>
    </citation>
    <scope>NUCLEOTIDE SEQUENCE [LARGE SCALE GENOMIC DNA]</scope>
    <source>
        <strain evidence="3">Red01</strain>
        <tissue evidence="3">Muscle</tissue>
    </source>
</reference>
<organism evidence="3 4">
    <name type="scientific">Chloebia gouldiae</name>
    <name type="common">Gouldian finch</name>
    <name type="synonym">Erythrura gouldiae</name>
    <dbReference type="NCBI Taxonomy" id="44316"/>
    <lineage>
        <taxon>Eukaryota</taxon>
        <taxon>Metazoa</taxon>
        <taxon>Chordata</taxon>
        <taxon>Craniata</taxon>
        <taxon>Vertebrata</taxon>
        <taxon>Euteleostomi</taxon>
        <taxon>Archelosauria</taxon>
        <taxon>Archosauria</taxon>
        <taxon>Dinosauria</taxon>
        <taxon>Saurischia</taxon>
        <taxon>Theropoda</taxon>
        <taxon>Coelurosauria</taxon>
        <taxon>Aves</taxon>
        <taxon>Neognathae</taxon>
        <taxon>Neoaves</taxon>
        <taxon>Telluraves</taxon>
        <taxon>Australaves</taxon>
        <taxon>Passeriformes</taxon>
        <taxon>Passeroidea</taxon>
        <taxon>Passeridae</taxon>
        <taxon>Chloebia</taxon>
    </lineage>
</organism>
<dbReference type="Gene3D" id="3.60.40.10">
    <property type="entry name" value="PPM-type phosphatase domain"/>
    <property type="match status" value="1"/>
</dbReference>
<evidence type="ECO:0000313" key="3">
    <source>
        <dbReference type="EMBL" id="RLW06519.1"/>
    </source>
</evidence>
<dbReference type="Pfam" id="PF00481">
    <property type="entry name" value="PP2C"/>
    <property type="match status" value="1"/>
</dbReference>
<gene>
    <name evidence="3" type="ORF">DV515_00004466</name>
</gene>
<dbReference type="OrthoDB" id="10264738at2759"/>
<dbReference type="InterPro" id="IPR036457">
    <property type="entry name" value="PPM-type-like_dom_sf"/>
</dbReference>
<dbReference type="InterPro" id="IPR015655">
    <property type="entry name" value="PP2C"/>
</dbReference>
<comment type="caution">
    <text evidence="3">The sequence shown here is derived from an EMBL/GenBank/DDBJ whole genome shotgun (WGS) entry which is preliminary data.</text>
</comment>
<name>A0A3L8SR77_CHLGU</name>
<dbReference type="STRING" id="44316.ENSEGOP00005016442"/>
<sequence length="118" mass="13710">MALNDLQIERERTVYNISGGCTALVVVYLLGKLYVANAGDSRAIIIRNGEVIPMSSEFTPETERQRLQYLAYMQPHLLGNEFTHLEFPRRVQRKEVGKRMLYRDFNMTGWRGRAEQQS</sequence>
<dbReference type="InterPro" id="IPR001932">
    <property type="entry name" value="PPM-type_phosphatase-like_dom"/>
</dbReference>
<evidence type="ECO:0000313" key="4">
    <source>
        <dbReference type="Proteomes" id="UP000276834"/>
    </source>
</evidence>
<feature type="domain" description="PPM-type phosphatase" evidence="2">
    <location>
        <begin position="1"/>
        <end position="118"/>
    </location>
</feature>
<dbReference type="GO" id="GO:0005739">
    <property type="term" value="C:mitochondrion"/>
    <property type="evidence" value="ECO:0007669"/>
    <property type="project" value="TreeGrafter"/>
</dbReference>
<keyword evidence="1" id="KW-0472">Membrane</keyword>
<accession>A0A3L8SR77</accession>
<evidence type="ECO:0000259" key="2">
    <source>
        <dbReference type="PROSITE" id="PS51746"/>
    </source>
</evidence>
<feature type="transmembrane region" description="Helical" evidence="1">
    <location>
        <begin position="14"/>
        <end position="35"/>
    </location>
</feature>